<dbReference type="Proteomes" id="UP000249016">
    <property type="component" value="Unassembled WGS sequence"/>
</dbReference>
<dbReference type="EMBL" id="QLII01000001">
    <property type="protein sequence ID" value="RAI77044.1"/>
    <property type="molecule type" value="Genomic_DNA"/>
</dbReference>
<dbReference type="Gene3D" id="1.10.1070.20">
    <property type="match status" value="1"/>
</dbReference>
<name>A0A327NTB9_9BACT</name>
<dbReference type="AlphaFoldDB" id="A0A327NTB9"/>
<keyword evidence="3" id="KW-0418">Kinase</keyword>
<evidence type="ECO:0000256" key="3">
    <source>
        <dbReference type="ARBA" id="ARBA00022777"/>
    </source>
</evidence>
<dbReference type="InterPro" id="IPR012893">
    <property type="entry name" value="HipA-like_C"/>
</dbReference>
<sequence>MFGLSQPPVLPYSLATMHELAEQIIRQHSSVTGVQPKLSLDLKPVDGSTRLTLVGLWGRYILKPPYERYPEMPENEDLTMHLASLFGITTVPHTLIRLQTGELAYLTQRIDRTDQGRKRAMEDMCQLAERLTADKYKGSMELVARLIRQYSTQAALDMVTLYELVLFCFLTGNADMHLKNFSLWRTSEKIITLTPAYDLLATKLLIPEDLEELALTLNGKKSRFRTDDWLAFGTYLGLTDKQRTNVHQRFRRRLPTVFGWIEASFLATDTKQAYKQLINDRAQRLSLIDV</sequence>
<organism evidence="5 6">
    <name type="scientific">Spirosoma telluris</name>
    <dbReference type="NCBI Taxonomy" id="2183553"/>
    <lineage>
        <taxon>Bacteria</taxon>
        <taxon>Pseudomonadati</taxon>
        <taxon>Bacteroidota</taxon>
        <taxon>Cytophagia</taxon>
        <taxon>Cytophagales</taxon>
        <taxon>Cytophagaceae</taxon>
        <taxon>Spirosoma</taxon>
    </lineage>
</organism>
<comment type="similarity">
    <text evidence="1">Belongs to the HipA Ser/Thr kinase family.</text>
</comment>
<comment type="caution">
    <text evidence="5">The sequence shown here is derived from an EMBL/GenBank/DDBJ whole genome shotgun (WGS) entry which is preliminary data.</text>
</comment>
<dbReference type="PANTHER" id="PTHR37419:SF1">
    <property type="entry name" value="SERINE_THREONINE-PROTEIN KINASE TOXIN HIPA"/>
    <property type="match status" value="1"/>
</dbReference>
<dbReference type="InterPro" id="IPR052028">
    <property type="entry name" value="HipA_Ser/Thr_kinase"/>
</dbReference>
<dbReference type="PANTHER" id="PTHR37419">
    <property type="entry name" value="SERINE/THREONINE-PROTEIN KINASE TOXIN HIPA"/>
    <property type="match status" value="1"/>
</dbReference>
<accession>A0A327NTB9</accession>
<evidence type="ECO:0000259" key="4">
    <source>
        <dbReference type="Pfam" id="PF07804"/>
    </source>
</evidence>
<evidence type="ECO:0000313" key="6">
    <source>
        <dbReference type="Proteomes" id="UP000249016"/>
    </source>
</evidence>
<feature type="domain" description="HipA-like C-terminal" evidence="4">
    <location>
        <begin position="29"/>
        <end position="253"/>
    </location>
</feature>
<dbReference type="RefSeq" id="WP_111347137.1">
    <property type="nucleotide sequence ID" value="NZ_QLII01000001.1"/>
</dbReference>
<keyword evidence="6" id="KW-1185">Reference proteome</keyword>
<keyword evidence="2" id="KW-0808">Transferase</keyword>
<dbReference type="GO" id="GO:0005829">
    <property type="term" value="C:cytosol"/>
    <property type="evidence" value="ECO:0007669"/>
    <property type="project" value="TreeGrafter"/>
</dbReference>
<dbReference type="OrthoDB" id="9805913at2"/>
<dbReference type="GO" id="GO:0004674">
    <property type="term" value="F:protein serine/threonine kinase activity"/>
    <property type="evidence" value="ECO:0007669"/>
    <property type="project" value="TreeGrafter"/>
</dbReference>
<evidence type="ECO:0000256" key="2">
    <source>
        <dbReference type="ARBA" id="ARBA00022679"/>
    </source>
</evidence>
<reference evidence="5 6" key="1">
    <citation type="submission" date="2018-06" db="EMBL/GenBank/DDBJ databases">
        <title>Spirosoma sp. HMF3257 Genome sequencing and assembly.</title>
        <authorList>
            <person name="Kang H."/>
            <person name="Cha I."/>
            <person name="Kim H."/>
            <person name="Kang J."/>
            <person name="Joh K."/>
        </authorList>
    </citation>
    <scope>NUCLEOTIDE SEQUENCE [LARGE SCALE GENOMIC DNA]</scope>
    <source>
        <strain evidence="5 6">HMF3257</strain>
    </source>
</reference>
<protein>
    <submittedName>
        <fullName evidence="5">Type II toxin-antitoxin system HipA family toxin</fullName>
    </submittedName>
</protein>
<dbReference type="Pfam" id="PF07804">
    <property type="entry name" value="HipA_C"/>
    <property type="match status" value="1"/>
</dbReference>
<proteinExistence type="inferred from homology"/>
<evidence type="ECO:0000256" key="1">
    <source>
        <dbReference type="ARBA" id="ARBA00010164"/>
    </source>
</evidence>
<gene>
    <name evidence="5" type="ORF">HMF3257_27840</name>
</gene>
<evidence type="ECO:0000313" key="5">
    <source>
        <dbReference type="EMBL" id="RAI77044.1"/>
    </source>
</evidence>